<sequence>MVIAGAKPSTVAVAGSDVLPAGSVAVAVTVSPSFNPGLSTVQPPSDPATTFTLLPSGKVTVTVEPGSAVPVIGSFSLIGLITGAFGASTSTE</sequence>
<organism evidence="1 2">
    <name type="scientific">Acinetobacter venetianus</name>
    <dbReference type="NCBI Taxonomy" id="52133"/>
    <lineage>
        <taxon>Bacteria</taxon>
        <taxon>Pseudomonadati</taxon>
        <taxon>Pseudomonadota</taxon>
        <taxon>Gammaproteobacteria</taxon>
        <taxon>Moraxellales</taxon>
        <taxon>Moraxellaceae</taxon>
        <taxon>Acinetobacter</taxon>
    </lineage>
</organism>
<gene>
    <name evidence="1" type="ORF">AVENLUH5627_00021</name>
</gene>
<proteinExistence type="predicted"/>
<dbReference type="AlphaFoldDB" id="A0A150I3D1"/>
<comment type="caution">
    <text evidence="1">The sequence shown here is derived from an EMBL/GenBank/DDBJ whole genome shotgun (WGS) entry which is preliminary data.</text>
</comment>
<name>A0A150I3D1_9GAMM</name>
<evidence type="ECO:0000313" key="2">
    <source>
        <dbReference type="Proteomes" id="UP000075680"/>
    </source>
</evidence>
<protein>
    <submittedName>
        <fullName evidence="1">Uncharacterized protein</fullName>
    </submittedName>
</protein>
<accession>A0A150I3D1</accession>
<reference evidence="1 2" key="1">
    <citation type="journal article" date="2016" name="Sci. Rep.">
        <title>Genomic and phenotypic characterization of the species Acinetobacter venetianus.</title>
        <authorList>
            <person name="Fondi M."/>
            <person name="Maida I."/>
            <person name="Perrin E."/>
            <person name="Orlandini V."/>
            <person name="La Torre L."/>
            <person name="Bosi E."/>
            <person name="Negroni A."/>
            <person name="Zanaroli G."/>
            <person name="Fava F."/>
            <person name="Decorosi F."/>
            <person name="Giovannetti L."/>
            <person name="Viti C."/>
            <person name="Vaneechoutte M."/>
            <person name="Dijkshoorn L."/>
            <person name="Fani R."/>
        </authorList>
    </citation>
    <scope>NUCLEOTIDE SEQUENCE [LARGE SCALE GENOMIC DNA]</scope>
    <source>
        <strain evidence="1 2">LUH5627</strain>
    </source>
</reference>
<evidence type="ECO:0000313" key="1">
    <source>
        <dbReference type="EMBL" id="KXZ74395.1"/>
    </source>
</evidence>
<dbReference type="Proteomes" id="UP000075680">
    <property type="component" value="Unassembled WGS sequence"/>
</dbReference>
<dbReference type="EMBL" id="JRUE01000008">
    <property type="protein sequence ID" value="KXZ74395.1"/>
    <property type="molecule type" value="Genomic_DNA"/>
</dbReference>